<feature type="transmembrane region" description="Helical" evidence="1">
    <location>
        <begin position="141"/>
        <end position="161"/>
    </location>
</feature>
<dbReference type="PANTHER" id="PTHR32251">
    <property type="entry name" value="3-OXO-5-ALPHA-STEROID 4-DEHYDROGENASE"/>
    <property type="match status" value="1"/>
</dbReference>
<keyword evidence="3" id="KW-1185">Reference proteome</keyword>
<organism evidence="2 3">
    <name type="scientific">Podarcis muralis</name>
    <name type="common">Wall lizard</name>
    <name type="synonym">Lacerta muralis</name>
    <dbReference type="NCBI Taxonomy" id="64176"/>
    <lineage>
        <taxon>Eukaryota</taxon>
        <taxon>Metazoa</taxon>
        <taxon>Chordata</taxon>
        <taxon>Craniata</taxon>
        <taxon>Vertebrata</taxon>
        <taxon>Euteleostomi</taxon>
        <taxon>Lepidosauria</taxon>
        <taxon>Squamata</taxon>
        <taxon>Bifurcata</taxon>
        <taxon>Unidentata</taxon>
        <taxon>Episquamata</taxon>
        <taxon>Laterata</taxon>
        <taxon>Lacertibaenia</taxon>
        <taxon>Lacertidae</taxon>
        <taxon>Podarcis</taxon>
    </lineage>
</organism>
<keyword evidence="1" id="KW-0472">Membrane</keyword>
<feature type="transmembrane region" description="Helical" evidence="1">
    <location>
        <begin position="102"/>
        <end position="120"/>
    </location>
</feature>
<dbReference type="GO" id="GO:0016020">
    <property type="term" value="C:membrane"/>
    <property type="evidence" value="ECO:0007669"/>
    <property type="project" value="TreeGrafter"/>
</dbReference>
<reference evidence="2" key="2">
    <citation type="submission" date="2025-08" db="UniProtKB">
        <authorList>
            <consortium name="Ensembl"/>
        </authorList>
    </citation>
    <scope>IDENTIFICATION</scope>
</reference>
<dbReference type="InterPro" id="IPR010721">
    <property type="entry name" value="UstE-like"/>
</dbReference>
<evidence type="ECO:0000313" key="3">
    <source>
        <dbReference type="Proteomes" id="UP000472272"/>
    </source>
</evidence>
<name>A0A670HY94_PODMU</name>
<dbReference type="Gene3D" id="1.20.120.1630">
    <property type="match status" value="1"/>
</dbReference>
<evidence type="ECO:0000256" key="1">
    <source>
        <dbReference type="SAM" id="Phobius"/>
    </source>
</evidence>
<keyword evidence="1" id="KW-1133">Transmembrane helix</keyword>
<reference evidence="2 3" key="1">
    <citation type="journal article" date="2019" name="Proc. Natl. Acad. Sci. U.S.A.">
        <title>Regulatory changes in pterin and carotenoid genes underlie balanced color polymorphisms in the wall lizard.</title>
        <authorList>
            <person name="Andrade P."/>
            <person name="Pinho C."/>
            <person name="Perez I de Lanuza G."/>
            <person name="Afonso S."/>
            <person name="Brejcha J."/>
            <person name="Rubin C.J."/>
            <person name="Wallerman O."/>
            <person name="Pereira P."/>
            <person name="Sabatino S.J."/>
            <person name="Bellati A."/>
            <person name="Pellitteri-Rosa D."/>
            <person name="Bosakova Z."/>
            <person name="Bunikis I."/>
            <person name="Carretero M.A."/>
            <person name="Feiner N."/>
            <person name="Marsik P."/>
            <person name="Pauperio F."/>
            <person name="Salvi D."/>
            <person name="Soler L."/>
            <person name="While G.M."/>
            <person name="Uller T."/>
            <person name="Font E."/>
            <person name="Andersson L."/>
            <person name="Carneiro M."/>
        </authorList>
    </citation>
    <scope>NUCLEOTIDE SEQUENCE</scope>
</reference>
<dbReference type="AlphaFoldDB" id="A0A670HY94"/>
<feature type="transmembrane region" description="Helical" evidence="1">
    <location>
        <begin position="73"/>
        <end position="90"/>
    </location>
</feature>
<dbReference type="Ensembl" id="ENSPMRT00000004888.1">
    <property type="protein sequence ID" value="ENSPMRP00000004581.1"/>
    <property type="gene ID" value="ENSPMRG00000003139.1"/>
</dbReference>
<dbReference type="PANTHER" id="PTHR32251:SF17">
    <property type="entry name" value="STEROID 5-ALPHA REDUCTASE C-TERMINAL DOMAIN-CONTAINING PROTEIN"/>
    <property type="match status" value="1"/>
</dbReference>
<dbReference type="Proteomes" id="UP000472272">
    <property type="component" value="Chromosome 2"/>
</dbReference>
<accession>A0A670HY94</accession>
<feature type="transmembrane region" description="Helical" evidence="1">
    <location>
        <begin position="173"/>
        <end position="192"/>
    </location>
</feature>
<feature type="transmembrane region" description="Helical" evidence="1">
    <location>
        <begin position="40"/>
        <end position="61"/>
    </location>
</feature>
<dbReference type="Pfam" id="PF06966">
    <property type="entry name" value="DUF1295"/>
    <property type="match status" value="1"/>
</dbReference>
<protein>
    <submittedName>
        <fullName evidence="2">Uncharacterized protein</fullName>
    </submittedName>
</protein>
<evidence type="ECO:0000313" key="2">
    <source>
        <dbReference type="Ensembl" id="ENSPMRP00000004581.1"/>
    </source>
</evidence>
<dbReference type="GeneTree" id="ENSGT00390000008169"/>
<keyword evidence="1" id="KW-0812">Transmembrane</keyword>
<sequence>MGAVPDCRLDTTRSRPPAIGGVQLGYFGGFYSRRVPGHPLAMALVPLAWLASVDLALQWGLWAAAAALRTEKFFDLAGSGTFILLAHLSLRWGNTQHLRQQVQTGLVTIWGLRLGLFLFLRILKEGHDRRFNGVREHSGTFFLYWTMQGIWVFVTLLPTLLLNLEKHQKPLGFWDYFGWSIWAVGFVTEAVADQQKWHFRSNPDNAGKFIQSGPMGLQPSPQLPGRDLAVDRTFCVGHPSTTWLAILQRHLTAAGVVLAQFYQWDSNPRKSSHEEMGERGGVSGLLAEDSRAVAYQLEVIRETLFGTLNTKKL</sequence>
<reference evidence="2" key="3">
    <citation type="submission" date="2025-09" db="UniProtKB">
        <authorList>
            <consortium name="Ensembl"/>
        </authorList>
    </citation>
    <scope>IDENTIFICATION</scope>
</reference>
<proteinExistence type="predicted"/>